<dbReference type="Proteomes" id="UP000308365">
    <property type="component" value="Unassembled WGS sequence"/>
</dbReference>
<proteinExistence type="predicted"/>
<accession>A0A4U1F5P5</accession>
<comment type="caution">
    <text evidence="2">The sequence shown here is derived from an EMBL/GenBank/DDBJ whole genome shotgun (WGS) entry which is preliminary data.</text>
</comment>
<organism evidence="2 3">
    <name type="scientific">Monodon monoceros</name>
    <name type="common">Narwhal</name>
    <name type="synonym">Ceratodon monodon</name>
    <dbReference type="NCBI Taxonomy" id="40151"/>
    <lineage>
        <taxon>Eukaryota</taxon>
        <taxon>Metazoa</taxon>
        <taxon>Chordata</taxon>
        <taxon>Craniata</taxon>
        <taxon>Vertebrata</taxon>
        <taxon>Euteleostomi</taxon>
        <taxon>Mammalia</taxon>
        <taxon>Eutheria</taxon>
        <taxon>Laurasiatheria</taxon>
        <taxon>Artiodactyla</taxon>
        <taxon>Whippomorpha</taxon>
        <taxon>Cetacea</taxon>
        <taxon>Odontoceti</taxon>
        <taxon>Monodontidae</taxon>
        <taxon>Monodon</taxon>
    </lineage>
</organism>
<dbReference type="EMBL" id="RWIC01000404">
    <property type="protein sequence ID" value="TKC44367.1"/>
    <property type="molecule type" value="Genomic_DNA"/>
</dbReference>
<feature type="region of interest" description="Disordered" evidence="1">
    <location>
        <begin position="1"/>
        <end position="125"/>
    </location>
</feature>
<dbReference type="AlphaFoldDB" id="A0A4U1F5P5"/>
<name>A0A4U1F5P5_MONMO</name>
<feature type="compositionally biased region" description="Low complexity" evidence="1">
    <location>
        <begin position="295"/>
        <end position="310"/>
    </location>
</feature>
<sequence>MQRPAGPLGNEPGKVRGAAWLAPGTPHNQGGGRSAPRCGHRSPKPDAHWSPRLPAGKSLNWAHRRAGEKDLVPPAGGREAAVGGWGHPKPGSCGAHTETDTHGLTRLPPLSTRSRVSPRTDATAGVVREKRAGVCPETRGRECQNFGGLERGARRRALGTEGAHLLLSRALGSRLSAPRSCYSSVRVLAAGSLGFPLTCPGDATNGRAGLGRLGWEEARPQPSAGESLGTRGDPGSAPHYWPPSGAKSSVPAGRRPPPSQVALCTLPSALSSRPSPSLPRYCSLTRRLLRRPARLSRSALRASARSQIRASEADRCAPGSDPDSQLRGRGSRTRTHTVKFQAGT</sequence>
<evidence type="ECO:0000313" key="3">
    <source>
        <dbReference type="Proteomes" id="UP000308365"/>
    </source>
</evidence>
<reference evidence="3" key="1">
    <citation type="journal article" date="2019" name="IScience">
        <title>Narwhal Genome Reveals Long-Term Low Genetic Diversity despite Current Large Abundance Size.</title>
        <authorList>
            <person name="Westbury M.V."/>
            <person name="Petersen B."/>
            <person name="Garde E."/>
            <person name="Heide-Jorgensen M.P."/>
            <person name="Lorenzen E.D."/>
        </authorList>
    </citation>
    <scope>NUCLEOTIDE SEQUENCE [LARGE SCALE GENOMIC DNA]</scope>
</reference>
<feature type="non-terminal residue" evidence="2">
    <location>
        <position position="344"/>
    </location>
</feature>
<evidence type="ECO:0000313" key="2">
    <source>
        <dbReference type="EMBL" id="TKC44367.1"/>
    </source>
</evidence>
<gene>
    <name evidence="2" type="ORF">EI555_005150</name>
</gene>
<feature type="region of interest" description="Disordered" evidence="1">
    <location>
        <begin position="295"/>
        <end position="344"/>
    </location>
</feature>
<feature type="region of interest" description="Disordered" evidence="1">
    <location>
        <begin position="217"/>
        <end position="261"/>
    </location>
</feature>
<evidence type="ECO:0000256" key="1">
    <source>
        <dbReference type="SAM" id="MobiDB-lite"/>
    </source>
</evidence>
<protein>
    <submittedName>
        <fullName evidence="2">Uncharacterized protein</fullName>
    </submittedName>
</protein>